<organism evidence="1 2">
    <name type="scientific">Halorubrum halodurans</name>
    <dbReference type="NCBI Taxonomy" id="1383851"/>
    <lineage>
        <taxon>Archaea</taxon>
        <taxon>Methanobacteriati</taxon>
        <taxon>Methanobacteriota</taxon>
        <taxon>Stenosarchaea group</taxon>
        <taxon>Halobacteria</taxon>
        <taxon>Halobacteriales</taxon>
        <taxon>Haloferacaceae</taxon>
        <taxon>Halorubrum</taxon>
    </lineage>
</organism>
<proteinExistence type="predicted"/>
<evidence type="ECO:0000313" key="2">
    <source>
        <dbReference type="Proteomes" id="UP000216308"/>
    </source>
</evidence>
<comment type="caution">
    <text evidence="1">The sequence shown here is derived from an EMBL/GenBank/DDBJ whole genome shotgun (WGS) entry which is preliminary data.</text>
</comment>
<evidence type="ECO:0000313" key="1">
    <source>
        <dbReference type="EMBL" id="OYR58921.1"/>
    </source>
</evidence>
<dbReference type="Proteomes" id="UP000216308">
    <property type="component" value="Unassembled WGS sequence"/>
</dbReference>
<sequence>MPQPWNRRRVLQHSGTIGILGLTGCLGGSSTNSWDIDDPVAVASAQQFNSPGCSCCEQYASYLRENITGDLSETVPDDIQAVKQEYGIPEDLQSCHTLVLTDYVVEGHVPVEVIARLLDENPPIDGVALPGMPSGTPGMGGEKDGSLSIYAIDGDKAGAEYTEV</sequence>
<reference evidence="1 2" key="1">
    <citation type="journal article" date="2014" name="Front. Microbiol.">
        <title>Population and genomic analysis of the genus Halorubrum.</title>
        <authorList>
            <person name="Fullmer M.S."/>
            <person name="Soucy S.M."/>
            <person name="Swithers K.S."/>
            <person name="Makkay A.M."/>
            <person name="Wheeler R."/>
            <person name="Ventosa A."/>
            <person name="Gogarten J.P."/>
            <person name="Papke R.T."/>
        </authorList>
    </citation>
    <scope>NUCLEOTIDE SEQUENCE [LARGE SCALE GENOMIC DNA]</scope>
    <source>
        <strain evidence="1 2">Cb34</strain>
    </source>
</reference>
<dbReference type="OrthoDB" id="262137at2157"/>
<gene>
    <name evidence="1" type="ORF">DJ70_01900</name>
</gene>
<dbReference type="PROSITE" id="PS51257">
    <property type="entry name" value="PROKAR_LIPOPROTEIN"/>
    <property type="match status" value="1"/>
</dbReference>
<evidence type="ECO:0008006" key="3">
    <source>
        <dbReference type="Google" id="ProtNLM"/>
    </source>
</evidence>
<dbReference type="Pfam" id="PF04214">
    <property type="entry name" value="DUF411"/>
    <property type="match status" value="1"/>
</dbReference>
<dbReference type="EMBL" id="NHPJ01000017">
    <property type="protein sequence ID" value="OYR58921.1"/>
    <property type="molecule type" value="Genomic_DNA"/>
</dbReference>
<name>A0A256IQV7_9EURY</name>
<dbReference type="InterPro" id="IPR007332">
    <property type="entry name" value="DUF411"/>
</dbReference>
<accession>A0A256IQV7</accession>
<dbReference type="AlphaFoldDB" id="A0A256IQV7"/>
<protein>
    <recommendedName>
        <fullName evidence="3">Metal-binding protein</fullName>
    </recommendedName>
</protein>
<keyword evidence="2" id="KW-1185">Reference proteome</keyword>